<comment type="caution">
    <text evidence="1">The sequence shown here is derived from an EMBL/GenBank/DDBJ whole genome shotgun (WGS) entry which is preliminary data.</text>
</comment>
<gene>
    <name evidence="1" type="ORF">DSY95_02355</name>
</gene>
<dbReference type="Proteomes" id="UP000287719">
    <property type="component" value="Unassembled WGS sequence"/>
</dbReference>
<protein>
    <submittedName>
        <fullName evidence="1">Uncharacterized protein</fullName>
    </submittedName>
</protein>
<evidence type="ECO:0000313" key="2">
    <source>
        <dbReference type="Proteomes" id="UP000287719"/>
    </source>
</evidence>
<accession>A0A432GUQ7</accession>
<evidence type="ECO:0000313" key="1">
    <source>
        <dbReference type="EMBL" id="RTZ87281.1"/>
    </source>
</evidence>
<sequence>MKQQRNETMRSAIQEELFGPEQYTRLCSMCRGEFPRSPEFFPPGRCQDRLASFCRKCANVRAQVRQASKETERRLSQMNLLEKSCEGCGTIKSLREFYMSSHSHDGKTSTCKNCIDAKSSERQMRQQRLGDLAWAVYFIQDSRNNRVKIGSCDDPYVALETLQKGSSETLHLLASHEAGQKESAENIESTLHSLFQTHYTGHGWFEMVPSLEQYISLIQQEDYDKAEILLHPMENTQNEAAQKTVPKDITEGAVFVEGQKFPSIAAASNATGYSAEQLKKSIQNSEESGISVTSKLKKAV</sequence>
<organism evidence="1 2">
    <name type="scientific">SAR324 cluster bacterium</name>
    <dbReference type="NCBI Taxonomy" id="2024889"/>
    <lineage>
        <taxon>Bacteria</taxon>
        <taxon>Deltaproteobacteria</taxon>
        <taxon>SAR324 cluster</taxon>
    </lineage>
</organism>
<name>A0A432GUQ7_9DELT</name>
<dbReference type="AlphaFoldDB" id="A0A432GUQ7"/>
<reference evidence="1 2" key="1">
    <citation type="submission" date="2018-06" db="EMBL/GenBank/DDBJ databases">
        <title>Combined omics and stable isotope probing to characterize newly discovered Mariana Back-Arc vent microbial communities.</title>
        <authorList>
            <person name="Trembath-Reichert E."/>
            <person name="Huber J.A."/>
        </authorList>
    </citation>
    <scope>NUCLEOTIDE SEQUENCE [LARGE SCALE GENOMIC DNA]</scope>
    <source>
        <strain evidence="1">MAG 54</strain>
    </source>
</reference>
<dbReference type="EMBL" id="QNZJ01000100">
    <property type="protein sequence ID" value="RTZ87281.1"/>
    <property type="molecule type" value="Genomic_DNA"/>
</dbReference>
<proteinExistence type="predicted"/>